<reference evidence="2" key="1">
    <citation type="journal article" date="2020" name="Nature">
        <title>Giant virus diversity and host interactions through global metagenomics.</title>
        <authorList>
            <person name="Schulz F."/>
            <person name="Roux S."/>
            <person name="Paez-Espino D."/>
            <person name="Jungbluth S."/>
            <person name="Walsh D.A."/>
            <person name="Denef V.J."/>
            <person name="McMahon K.D."/>
            <person name="Konstantinidis K.T."/>
            <person name="Eloe-Fadrosh E.A."/>
            <person name="Kyrpides N.C."/>
            <person name="Woyke T."/>
        </authorList>
    </citation>
    <scope>NUCLEOTIDE SEQUENCE</scope>
    <source>
        <strain evidence="2">GVMAG-M-3300025880-76</strain>
    </source>
</reference>
<dbReference type="EMBL" id="MN740360">
    <property type="protein sequence ID" value="QHU02538.1"/>
    <property type="molecule type" value="Genomic_DNA"/>
</dbReference>
<dbReference type="CDD" id="cd22343">
    <property type="entry name" value="PDDEXK_lambda_exonuclease-like"/>
    <property type="match status" value="1"/>
</dbReference>
<name>A0A6C0JFJ5_9ZZZZ</name>
<dbReference type="InterPro" id="IPR051703">
    <property type="entry name" value="NF-kappa-B_Signaling_Reg"/>
</dbReference>
<dbReference type="InterPro" id="IPR011604">
    <property type="entry name" value="PDDEXK-like_dom_sf"/>
</dbReference>
<protein>
    <recommendedName>
        <fullName evidence="1">YqaJ viral recombinase domain-containing protein</fullName>
    </recommendedName>
</protein>
<dbReference type="PANTHER" id="PTHR46609">
    <property type="entry name" value="EXONUCLEASE, PHAGE-TYPE/RECB, C-TERMINAL DOMAIN-CONTAINING PROTEIN"/>
    <property type="match status" value="1"/>
</dbReference>
<organism evidence="2">
    <name type="scientific">viral metagenome</name>
    <dbReference type="NCBI Taxonomy" id="1070528"/>
    <lineage>
        <taxon>unclassified sequences</taxon>
        <taxon>metagenomes</taxon>
        <taxon>organismal metagenomes</taxon>
    </lineage>
</organism>
<dbReference type="Pfam" id="PF09588">
    <property type="entry name" value="YqaJ"/>
    <property type="match status" value="1"/>
</dbReference>
<evidence type="ECO:0000313" key="2">
    <source>
        <dbReference type="EMBL" id="QHU02538.1"/>
    </source>
</evidence>
<dbReference type="InterPro" id="IPR011335">
    <property type="entry name" value="Restrct_endonuc-II-like"/>
</dbReference>
<accession>A0A6C0JFJ5</accession>
<dbReference type="InterPro" id="IPR019080">
    <property type="entry name" value="YqaJ_viral_recombinase"/>
</dbReference>
<proteinExistence type="predicted"/>
<dbReference type="AlphaFoldDB" id="A0A6C0JFJ5"/>
<dbReference type="SUPFAM" id="SSF52980">
    <property type="entry name" value="Restriction endonuclease-like"/>
    <property type="match status" value="1"/>
</dbReference>
<sequence>MDIDELSSNICGLVNWSIDDCNELYETIMINMEEFVHTNPYAISRPSFEDDIYNYTKHVFDEQFINNNVNIICTLEQQDEITQMFNILYKMCSGIFYQIVIPRRSFKTSFVRHHIQNNINNAQLKSKIEHIDNKPQPEQRTPEWYSYRHNLITASNAWKCFESEKTKNNVIYEKCKPIDASKSQMTSRALVWGQKYEHLTTMLYEHHNQTNVTDYGCIQHDTYKFLGASPDGIVTDEKASVFGRMLEIKNVVSRIINGIPKKEYWIQMQLQMEVCNLNECDFIETKFTEYDDEDIFKSDGGFAHEANIDTAVRPDYKDYIGIRGAIVEFVVDGKSEYKFAPLFISSDEFEVLRDKWIDDMLKNDHVYLKTTYWKMEDISCILVLRNKRWFKSTIHDISKVWDIILMERISGYEHRAPNKRVTVDKMAKTLPNYFEFTNSINKVENPNEQCLLGADTNIAESLDIKDDNNNNTSDVKIETSIRTESFDDTYIHIDYVS</sequence>
<dbReference type="Gene3D" id="3.90.320.10">
    <property type="match status" value="1"/>
</dbReference>
<dbReference type="PANTHER" id="PTHR46609:SF6">
    <property type="entry name" value="EXONUCLEASE, PHAGE-TYPE_RECB, C-TERMINAL DOMAIN-CONTAINING PROTEIN-RELATED"/>
    <property type="match status" value="1"/>
</dbReference>
<feature type="domain" description="YqaJ viral recombinase" evidence="1">
    <location>
        <begin position="143"/>
        <end position="276"/>
    </location>
</feature>
<evidence type="ECO:0000259" key="1">
    <source>
        <dbReference type="Pfam" id="PF09588"/>
    </source>
</evidence>